<dbReference type="Proteomes" id="UP000298030">
    <property type="component" value="Unassembled WGS sequence"/>
</dbReference>
<sequence>MEPPPPRSFQGIPISLHDDPSGLSIIPSTPMQVDMPEPPASGKGHAPHRGRYKEKFASMREKHDKATRVGLPEAIGDCQCQNQEASC</sequence>
<organism evidence="2 3">
    <name type="scientific">Coprinellus micaceus</name>
    <name type="common">Glistening ink-cap mushroom</name>
    <name type="synonym">Coprinus micaceus</name>
    <dbReference type="NCBI Taxonomy" id="71717"/>
    <lineage>
        <taxon>Eukaryota</taxon>
        <taxon>Fungi</taxon>
        <taxon>Dikarya</taxon>
        <taxon>Basidiomycota</taxon>
        <taxon>Agaricomycotina</taxon>
        <taxon>Agaricomycetes</taxon>
        <taxon>Agaricomycetidae</taxon>
        <taxon>Agaricales</taxon>
        <taxon>Agaricineae</taxon>
        <taxon>Psathyrellaceae</taxon>
        <taxon>Coprinellus</taxon>
    </lineage>
</organism>
<reference evidence="2 3" key="1">
    <citation type="journal article" date="2019" name="Nat. Ecol. Evol.">
        <title>Megaphylogeny resolves global patterns of mushroom evolution.</title>
        <authorList>
            <person name="Varga T."/>
            <person name="Krizsan K."/>
            <person name="Foldi C."/>
            <person name="Dima B."/>
            <person name="Sanchez-Garcia M."/>
            <person name="Sanchez-Ramirez S."/>
            <person name="Szollosi G.J."/>
            <person name="Szarkandi J.G."/>
            <person name="Papp V."/>
            <person name="Albert L."/>
            <person name="Andreopoulos W."/>
            <person name="Angelini C."/>
            <person name="Antonin V."/>
            <person name="Barry K.W."/>
            <person name="Bougher N.L."/>
            <person name="Buchanan P."/>
            <person name="Buyck B."/>
            <person name="Bense V."/>
            <person name="Catcheside P."/>
            <person name="Chovatia M."/>
            <person name="Cooper J."/>
            <person name="Damon W."/>
            <person name="Desjardin D."/>
            <person name="Finy P."/>
            <person name="Geml J."/>
            <person name="Haridas S."/>
            <person name="Hughes K."/>
            <person name="Justo A."/>
            <person name="Karasinski D."/>
            <person name="Kautmanova I."/>
            <person name="Kiss B."/>
            <person name="Kocsube S."/>
            <person name="Kotiranta H."/>
            <person name="LaButti K.M."/>
            <person name="Lechner B.E."/>
            <person name="Liimatainen K."/>
            <person name="Lipzen A."/>
            <person name="Lukacs Z."/>
            <person name="Mihaltcheva S."/>
            <person name="Morgado L.N."/>
            <person name="Niskanen T."/>
            <person name="Noordeloos M.E."/>
            <person name="Ohm R.A."/>
            <person name="Ortiz-Santana B."/>
            <person name="Ovrebo C."/>
            <person name="Racz N."/>
            <person name="Riley R."/>
            <person name="Savchenko A."/>
            <person name="Shiryaev A."/>
            <person name="Soop K."/>
            <person name="Spirin V."/>
            <person name="Szebenyi C."/>
            <person name="Tomsovsky M."/>
            <person name="Tulloss R.E."/>
            <person name="Uehling J."/>
            <person name="Grigoriev I.V."/>
            <person name="Vagvolgyi C."/>
            <person name="Papp T."/>
            <person name="Martin F.M."/>
            <person name="Miettinen O."/>
            <person name="Hibbett D.S."/>
            <person name="Nagy L.G."/>
        </authorList>
    </citation>
    <scope>NUCLEOTIDE SEQUENCE [LARGE SCALE GENOMIC DNA]</scope>
    <source>
        <strain evidence="2 3">FP101781</strain>
    </source>
</reference>
<dbReference type="AlphaFoldDB" id="A0A4Y7TGE5"/>
<gene>
    <name evidence="2" type="ORF">FA13DRAFT_196346</name>
</gene>
<accession>A0A4Y7TGE5</accession>
<evidence type="ECO:0000313" key="2">
    <source>
        <dbReference type="EMBL" id="TEB33247.1"/>
    </source>
</evidence>
<feature type="region of interest" description="Disordered" evidence="1">
    <location>
        <begin position="1"/>
        <end position="52"/>
    </location>
</feature>
<proteinExistence type="predicted"/>
<evidence type="ECO:0000313" key="3">
    <source>
        <dbReference type="Proteomes" id="UP000298030"/>
    </source>
</evidence>
<comment type="caution">
    <text evidence="2">The sequence shown here is derived from an EMBL/GenBank/DDBJ whole genome shotgun (WGS) entry which is preliminary data.</text>
</comment>
<keyword evidence="3" id="KW-1185">Reference proteome</keyword>
<protein>
    <submittedName>
        <fullName evidence="2">Uncharacterized protein</fullName>
    </submittedName>
</protein>
<evidence type="ECO:0000256" key="1">
    <source>
        <dbReference type="SAM" id="MobiDB-lite"/>
    </source>
</evidence>
<dbReference type="EMBL" id="QPFP01000013">
    <property type="protein sequence ID" value="TEB33247.1"/>
    <property type="molecule type" value="Genomic_DNA"/>
</dbReference>
<name>A0A4Y7TGE5_COPMI</name>